<gene>
    <name evidence="1" type="ORF">ACFQT0_00075</name>
</gene>
<accession>A0ABW2U1U1</accession>
<keyword evidence="2" id="KW-1185">Reference proteome</keyword>
<protein>
    <submittedName>
        <fullName evidence="1">Uncharacterized protein</fullName>
    </submittedName>
</protein>
<dbReference type="Proteomes" id="UP001596513">
    <property type="component" value="Unassembled WGS sequence"/>
</dbReference>
<sequence length="176" mass="19491">MGARGCSTAGTWRCASLLAVLAAEGMRDGWLRTERFDWAKLGTDADGATYAGQVRARHVICCEGAAVVRNPYFSWLPITPNQGEVLDVECPGLSPDQVLNRGAYVVPVGPERFRVGLPTAGRRLPKALRPWGARNWRPGSRWLRICRLPWWGSGPACGRPCATAGRCWARTRWCRR</sequence>
<reference evidence="2" key="1">
    <citation type="journal article" date="2019" name="Int. J. Syst. Evol. Microbiol.">
        <title>The Global Catalogue of Microorganisms (GCM) 10K type strain sequencing project: providing services to taxonomists for standard genome sequencing and annotation.</title>
        <authorList>
            <consortium name="The Broad Institute Genomics Platform"/>
            <consortium name="The Broad Institute Genome Sequencing Center for Infectious Disease"/>
            <person name="Wu L."/>
            <person name="Ma J."/>
        </authorList>
    </citation>
    <scope>NUCLEOTIDE SEQUENCE [LARGE SCALE GENOMIC DNA]</scope>
    <source>
        <strain evidence="2">JCM 19635</strain>
    </source>
</reference>
<comment type="caution">
    <text evidence="1">The sequence shown here is derived from an EMBL/GenBank/DDBJ whole genome shotgun (WGS) entry which is preliminary data.</text>
</comment>
<evidence type="ECO:0000313" key="1">
    <source>
        <dbReference type="EMBL" id="MFC7666011.1"/>
    </source>
</evidence>
<proteinExistence type="predicted"/>
<dbReference type="RefSeq" id="WP_380199350.1">
    <property type="nucleotide sequence ID" value="NZ_JBHTEK010000001.1"/>
</dbReference>
<organism evidence="1 2">
    <name type="scientific">Hymenobacter humi</name>
    <dbReference type="NCBI Taxonomy" id="1411620"/>
    <lineage>
        <taxon>Bacteria</taxon>
        <taxon>Pseudomonadati</taxon>
        <taxon>Bacteroidota</taxon>
        <taxon>Cytophagia</taxon>
        <taxon>Cytophagales</taxon>
        <taxon>Hymenobacteraceae</taxon>
        <taxon>Hymenobacter</taxon>
    </lineage>
</organism>
<evidence type="ECO:0000313" key="2">
    <source>
        <dbReference type="Proteomes" id="UP001596513"/>
    </source>
</evidence>
<dbReference type="EMBL" id="JBHTEK010000001">
    <property type="protein sequence ID" value="MFC7666011.1"/>
    <property type="molecule type" value="Genomic_DNA"/>
</dbReference>
<name>A0ABW2U1U1_9BACT</name>